<proteinExistence type="predicted"/>
<dbReference type="RefSeq" id="WP_372565013.1">
    <property type="nucleotide sequence ID" value="NZ_JBGOSP010000017.1"/>
</dbReference>
<dbReference type="EMBL" id="JBGOSP010000017">
    <property type="protein sequence ID" value="MFA3840480.1"/>
    <property type="molecule type" value="Genomic_DNA"/>
</dbReference>
<dbReference type="SUPFAM" id="SSF53850">
    <property type="entry name" value="Periplasmic binding protein-like II"/>
    <property type="match status" value="1"/>
</dbReference>
<name>A0ABV4SQ19_9ACTN</name>
<evidence type="ECO:0000313" key="1">
    <source>
        <dbReference type="EMBL" id="MFA3840480.1"/>
    </source>
</evidence>
<accession>A0ABV4SQ19</accession>
<evidence type="ECO:0000313" key="2">
    <source>
        <dbReference type="Proteomes" id="UP001571476"/>
    </source>
</evidence>
<protein>
    <recommendedName>
        <fullName evidence="3">4,5-dihydroxyphthalate decarboxylase</fullName>
    </recommendedName>
</protein>
<dbReference type="Proteomes" id="UP001571476">
    <property type="component" value="Unassembled WGS sequence"/>
</dbReference>
<reference evidence="1 2" key="1">
    <citation type="submission" date="2024-08" db="EMBL/GenBank/DDBJ databases">
        <title>Genome sequence of Streptomyces aureus CACIA-1.46HGO.</title>
        <authorList>
            <person name="Evangelista-Martinez Z."/>
        </authorList>
    </citation>
    <scope>NUCLEOTIDE SEQUENCE [LARGE SCALE GENOMIC DNA]</scope>
    <source>
        <strain evidence="1 2">CACIA-1.46HGO</strain>
    </source>
</reference>
<organism evidence="1 2">
    <name type="scientific">Streptomyces aureus</name>
    <dbReference type="NCBI Taxonomy" id="193461"/>
    <lineage>
        <taxon>Bacteria</taxon>
        <taxon>Bacillati</taxon>
        <taxon>Actinomycetota</taxon>
        <taxon>Actinomycetes</taxon>
        <taxon>Kitasatosporales</taxon>
        <taxon>Streptomycetaceae</taxon>
        <taxon>Streptomyces</taxon>
    </lineage>
</organism>
<sequence length="297" mass="32955">MNPLKVALRDYPHTRPLKDGTVVPEGYDLDFAQVEPIHRAFAPMVRELRYDVCELAVATLLQAVEADRPVVALPVVLHGNYHHRSLWTWKDLGDLGPADLRGSRVGVRAYSQTTGLWVRGMLSDTYGVASRDVSWVTREGPHVASAEEPANVERTDAKLVDLLRAGDLAAVVMGARSADHVDGLVPLIPDWKAQQELHFQEHSWIPINHLAVVRRDLLEERPDAVRAIYRALARSIDFTRPETTDTVRGAVVQYGVTDTLLATLETAIRYAREQGVISSAMTAESLFADFAEYVGES</sequence>
<keyword evidence="2" id="KW-1185">Reference proteome</keyword>
<comment type="caution">
    <text evidence="1">The sequence shown here is derived from an EMBL/GenBank/DDBJ whole genome shotgun (WGS) entry which is preliminary data.</text>
</comment>
<gene>
    <name evidence="1" type="ORF">ACEG43_30545</name>
</gene>
<dbReference type="Gene3D" id="3.40.190.10">
    <property type="entry name" value="Periplasmic binding protein-like II"/>
    <property type="match status" value="2"/>
</dbReference>
<evidence type="ECO:0008006" key="3">
    <source>
        <dbReference type="Google" id="ProtNLM"/>
    </source>
</evidence>